<sequence>MINFRYHVVSLTAVFLALAIGLVVGTAALNGPVADSLKEQVTGLRKSNDQWRDNVASLEKELKAEEDFAAEIAQTVLPTKLAGRRVLVVSLPTAERNQSDGVVQMLKLAGATVTGRVAVQDKFFEPDNNSDLLEVADRAAQPSIPAAGLPGNSDGVETSSALLSSALVDRAAPTAPVTEADRKALLSAYSNAGYLAVDDKITGPAEAVVIISGQAYVDKNAQRKDDSVLRLAVQLDKNAALVIAGNGAGSGNVVAGVRGDPTLSQTISTVDNSTTTVGQLVAAMATIQQVTTKKAGQYGMGAGVSGLTPKLTAQ</sequence>
<dbReference type="Proteomes" id="UP001595868">
    <property type="component" value="Unassembled WGS sequence"/>
</dbReference>
<evidence type="ECO:0000256" key="1">
    <source>
        <dbReference type="SAM" id="Coils"/>
    </source>
</evidence>
<protein>
    <submittedName>
        <fullName evidence="2">Copper transporter</fullName>
    </submittedName>
</protein>
<name>A0ABV8KY41_9ACTN</name>
<evidence type="ECO:0000313" key="2">
    <source>
        <dbReference type="EMBL" id="MFC4110617.1"/>
    </source>
</evidence>
<organism evidence="2 3">
    <name type="scientific">Micromonospora zhanjiangensis</name>
    <dbReference type="NCBI Taxonomy" id="1522057"/>
    <lineage>
        <taxon>Bacteria</taxon>
        <taxon>Bacillati</taxon>
        <taxon>Actinomycetota</taxon>
        <taxon>Actinomycetes</taxon>
        <taxon>Micromonosporales</taxon>
        <taxon>Micromonosporaceae</taxon>
        <taxon>Micromonospora</taxon>
    </lineage>
</organism>
<feature type="coiled-coil region" evidence="1">
    <location>
        <begin position="34"/>
        <end position="68"/>
    </location>
</feature>
<proteinExistence type="predicted"/>
<dbReference type="InterPro" id="IPR021522">
    <property type="entry name" value="MctB"/>
</dbReference>
<keyword evidence="1" id="KW-0175">Coiled coil</keyword>
<keyword evidence="3" id="KW-1185">Reference proteome</keyword>
<dbReference type="Pfam" id="PF11382">
    <property type="entry name" value="MctB"/>
    <property type="match status" value="1"/>
</dbReference>
<reference evidence="3" key="1">
    <citation type="journal article" date="2019" name="Int. J. Syst. Evol. Microbiol.">
        <title>The Global Catalogue of Microorganisms (GCM) 10K type strain sequencing project: providing services to taxonomists for standard genome sequencing and annotation.</title>
        <authorList>
            <consortium name="The Broad Institute Genomics Platform"/>
            <consortium name="The Broad Institute Genome Sequencing Center for Infectious Disease"/>
            <person name="Wu L."/>
            <person name="Ma J."/>
        </authorList>
    </citation>
    <scope>NUCLEOTIDE SEQUENCE [LARGE SCALE GENOMIC DNA]</scope>
    <source>
        <strain evidence="3">2902at01</strain>
    </source>
</reference>
<dbReference type="EMBL" id="JBHSBN010000048">
    <property type="protein sequence ID" value="MFC4110617.1"/>
    <property type="molecule type" value="Genomic_DNA"/>
</dbReference>
<gene>
    <name evidence="2" type="ORF">ACFOX0_32455</name>
</gene>
<evidence type="ECO:0000313" key="3">
    <source>
        <dbReference type="Proteomes" id="UP001595868"/>
    </source>
</evidence>
<comment type="caution">
    <text evidence="2">The sequence shown here is derived from an EMBL/GenBank/DDBJ whole genome shotgun (WGS) entry which is preliminary data.</text>
</comment>
<dbReference type="RefSeq" id="WP_377553191.1">
    <property type="nucleotide sequence ID" value="NZ_JBHSBN010000048.1"/>
</dbReference>
<accession>A0ABV8KY41</accession>